<proteinExistence type="predicted"/>
<dbReference type="AlphaFoldDB" id="A0AA35YBJ6"/>
<keyword evidence="3" id="KW-1185">Reference proteome</keyword>
<evidence type="ECO:0000313" key="2">
    <source>
        <dbReference type="EMBL" id="CAI9268352.1"/>
    </source>
</evidence>
<accession>A0AA35YBJ6</accession>
<name>A0AA35YBJ6_LACSI</name>
<sequence>MCMAWRRLFQIQEIVYKELVIECLATVSSRRKISALEDGNLTFYLGEERQELRLAELVMRIEIYLLLTTNNINQRQKGDKAPVLHVFILWALITTDIYVDIPLLLAEFLSIRAGKDRHGSPLYDGMFITRIAQSFGIIYQREAMFLTIKPQKAFSPLFLKNANIVVDNAFGIFSILNDMPCNQPGRRVRQKGGDTDEDDPPVIPTEDELSMDPYNVTLR</sequence>
<organism evidence="2 3">
    <name type="scientific">Lactuca saligna</name>
    <name type="common">Willowleaf lettuce</name>
    <dbReference type="NCBI Taxonomy" id="75948"/>
    <lineage>
        <taxon>Eukaryota</taxon>
        <taxon>Viridiplantae</taxon>
        <taxon>Streptophyta</taxon>
        <taxon>Embryophyta</taxon>
        <taxon>Tracheophyta</taxon>
        <taxon>Spermatophyta</taxon>
        <taxon>Magnoliopsida</taxon>
        <taxon>eudicotyledons</taxon>
        <taxon>Gunneridae</taxon>
        <taxon>Pentapetalae</taxon>
        <taxon>asterids</taxon>
        <taxon>campanulids</taxon>
        <taxon>Asterales</taxon>
        <taxon>Asteraceae</taxon>
        <taxon>Cichorioideae</taxon>
        <taxon>Cichorieae</taxon>
        <taxon>Lactucinae</taxon>
        <taxon>Lactuca</taxon>
    </lineage>
</organism>
<reference evidence="2" key="1">
    <citation type="submission" date="2023-04" db="EMBL/GenBank/DDBJ databases">
        <authorList>
            <person name="Vijverberg K."/>
            <person name="Xiong W."/>
            <person name="Schranz E."/>
        </authorList>
    </citation>
    <scope>NUCLEOTIDE SEQUENCE</scope>
</reference>
<dbReference type="EMBL" id="OX465077">
    <property type="protein sequence ID" value="CAI9268352.1"/>
    <property type="molecule type" value="Genomic_DNA"/>
</dbReference>
<feature type="compositionally biased region" description="Acidic residues" evidence="1">
    <location>
        <begin position="195"/>
        <end position="210"/>
    </location>
</feature>
<evidence type="ECO:0000256" key="1">
    <source>
        <dbReference type="SAM" id="MobiDB-lite"/>
    </source>
</evidence>
<protein>
    <submittedName>
        <fullName evidence="2">Uncharacterized protein</fullName>
    </submittedName>
</protein>
<evidence type="ECO:0000313" key="3">
    <source>
        <dbReference type="Proteomes" id="UP001177003"/>
    </source>
</evidence>
<feature type="region of interest" description="Disordered" evidence="1">
    <location>
        <begin position="184"/>
        <end position="219"/>
    </location>
</feature>
<dbReference type="Proteomes" id="UP001177003">
    <property type="component" value="Chromosome 1"/>
</dbReference>
<gene>
    <name evidence="2" type="ORF">LSALG_LOCUS8781</name>
</gene>